<sequence length="117" mass="13398">MDFFDVRKLTSGQTKDAVLLGDDYSAIAFLPVIMIGAVVLGICGVCQYKRWKHEKKQIAHLNQFYDIFEGAPLRRRKMVMVDHSDIDEASHLHISLESVLRFLQPLFTSSALLKFQQ</sequence>
<feature type="transmembrane region" description="Helical" evidence="1">
    <location>
        <begin position="24"/>
        <end position="46"/>
    </location>
</feature>
<dbReference type="EMBL" id="CAVP010058375">
    <property type="protein sequence ID" value="CDL94547.1"/>
    <property type="molecule type" value="Genomic_DNA"/>
</dbReference>
<evidence type="ECO:0000313" key="2">
    <source>
        <dbReference type="EMBL" id="CDL94547.1"/>
    </source>
</evidence>
<comment type="caution">
    <text evidence="2">The sequence shown here is derived from an EMBL/GenBank/DDBJ whole genome shotgun (WGS) entry which is preliminary data.</text>
</comment>
<organism evidence="2">
    <name type="scientific">Haemonchus contortus</name>
    <name type="common">Barber pole worm</name>
    <dbReference type="NCBI Taxonomy" id="6289"/>
    <lineage>
        <taxon>Eukaryota</taxon>
        <taxon>Metazoa</taxon>
        <taxon>Ecdysozoa</taxon>
        <taxon>Nematoda</taxon>
        <taxon>Chromadorea</taxon>
        <taxon>Rhabditida</taxon>
        <taxon>Rhabditina</taxon>
        <taxon>Rhabditomorpha</taxon>
        <taxon>Strongyloidea</taxon>
        <taxon>Trichostrongylidae</taxon>
        <taxon>Haemonchus</taxon>
    </lineage>
</organism>
<gene>
    <name evidence="2" type="ORF">HCOI_01007900</name>
</gene>
<keyword evidence="1" id="KW-0472">Membrane</keyword>
<reference evidence="2" key="2">
    <citation type="submission" date="2013-05" db="EMBL/GenBank/DDBJ databases">
        <title>The genome and transcriptome of Haemonchus contortus: a key model parasite for drug and vaccine discovery.</title>
        <authorList>
            <person name="Laing R."/>
            <person name="Kikuchi T."/>
            <person name="Martinelli A."/>
            <person name="Tsai I.J."/>
            <person name="Beech R.N."/>
            <person name="Redman E."/>
            <person name="Holroyd N."/>
            <person name="Bartley D.J."/>
            <person name="Beasley H."/>
            <person name="Britton C."/>
            <person name="Curran D."/>
            <person name="Devaney E."/>
            <person name="Gilabert A."/>
            <person name="Jackson F."/>
            <person name="Hunt M."/>
            <person name="Johnston S."/>
            <person name="Kryukov I."/>
            <person name="Li K."/>
            <person name="Morrison A.A."/>
            <person name="Reid A.J."/>
            <person name="Sargison N."/>
            <person name="Saunders G."/>
            <person name="Wasmuth J.D."/>
            <person name="Wolstenholme A."/>
            <person name="Berriman M."/>
            <person name="Gilleard J.S."/>
            <person name="Cotton J.A."/>
        </authorList>
    </citation>
    <scope>NUCLEOTIDE SEQUENCE [LARGE SCALE GENOMIC DNA]</scope>
    <source>
        <strain evidence="2">ISE/inbred ISE</strain>
    </source>
</reference>
<accession>W6NQS6</accession>
<dbReference type="AlphaFoldDB" id="W6NQS6"/>
<keyword evidence="1" id="KW-0812">Transmembrane</keyword>
<protein>
    <submittedName>
        <fullName evidence="2">Uncharacterized protein</fullName>
    </submittedName>
</protein>
<reference evidence="2" key="1">
    <citation type="submission" date="2013-03" db="EMBL/GenBank/DDBJ databases">
        <authorList>
            <person name="Aslett M."/>
        </authorList>
    </citation>
    <scope>NUCLEOTIDE SEQUENCE [LARGE SCALE GENOMIC DNA]</scope>
    <source>
        <strain evidence="2">ISE/inbred ISE</strain>
    </source>
</reference>
<proteinExistence type="predicted"/>
<name>W6NQS6_HAECO</name>
<keyword evidence="1" id="KW-1133">Transmembrane helix</keyword>
<evidence type="ECO:0000256" key="1">
    <source>
        <dbReference type="SAM" id="Phobius"/>
    </source>
</evidence>